<comment type="subcellular location">
    <subcellularLocation>
        <location evidence="1">Cell envelope</location>
    </subcellularLocation>
</comment>
<dbReference type="Gene3D" id="1.10.287.470">
    <property type="entry name" value="Helix hairpin bin"/>
    <property type="match status" value="1"/>
</dbReference>
<dbReference type="GO" id="GO:0016020">
    <property type="term" value="C:membrane"/>
    <property type="evidence" value="ECO:0007669"/>
    <property type="project" value="InterPro"/>
</dbReference>
<dbReference type="Proteomes" id="UP000229972">
    <property type="component" value="Unassembled WGS sequence"/>
</dbReference>
<accession>A0A2H0V9D1</accession>
<reference evidence="7" key="1">
    <citation type="submission" date="2017-09" db="EMBL/GenBank/DDBJ databases">
        <title>Depth-based differentiation of microbial function through sediment-hosted aquifers and enrichment of novel symbionts in the deep terrestrial subsurface.</title>
        <authorList>
            <person name="Probst A.J."/>
            <person name="Ladd B."/>
            <person name="Jarett J.K."/>
            <person name="Geller-Mcgrath D.E."/>
            <person name="Sieber C.M.K."/>
            <person name="Emerson J.B."/>
            <person name="Anantharaman K."/>
            <person name="Thomas B.C."/>
            <person name="Malmstrom R."/>
            <person name="Stieglmeier M."/>
            <person name="Klingl A."/>
            <person name="Woyke T."/>
            <person name="Ryan C.M."/>
            <person name="Banfield J.F."/>
        </authorList>
    </citation>
    <scope>NUCLEOTIDE SEQUENCE [LARGE SCALE GENOMIC DNA]</scope>
</reference>
<evidence type="ECO:0000256" key="1">
    <source>
        <dbReference type="ARBA" id="ARBA00004196"/>
    </source>
</evidence>
<dbReference type="Gene3D" id="2.40.30.170">
    <property type="match status" value="1"/>
</dbReference>
<dbReference type="Gene3D" id="2.40.50.100">
    <property type="match status" value="1"/>
</dbReference>
<dbReference type="GO" id="GO:0030313">
    <property type="term" value="C:cell envelope"/>
    <property type="evidence" value="ECO:0007669"/>
    <property type="project" value="UniProtKB-SubCell"/>
</dbReference>
<dbReference type="PANTHER" id="PTHR32347">
    <property type="entry name" value="EFFLUX SYSTEM COMPONENT YKNX-RELATED"/>
    <property type="match status" value="1"/>
</dbReference>
<keyword evidence="5" id="KW-0472">Membrane</keyword>
<keyword evidence="5" id="KW-1133">Transmembrane helix</keyword>
<dbReference type="SUPFAM" id="SSF111369">
    <property type="entry name" value="HlyD-like secretion proteins"/>
    <property type="match status" value="2"/>
</dbReference>
<gene>
    <name evidence="6" type="ORF">COT93_01135</name>
</gene>
<dbReference type="PANTHER" id="PTHR32347:SF23">
    <property type="entry name" value="BLL5650 PROTEIN"/>
    <property type="match status" value="1"/>
</dbReference>
<evidence type="ECO:0000313" key="7">
    <source>
        <dbReference type="Proteomes" id="UP000229972"/>
    </source>
</evidence>
<protein>
    <submittedName>
        <fullName evidence="6">Uncharacterized protein</fullName>
    </submittedName>
</protein>
<evidence type="ECO:0000256" key="2">
    <source>
        <dbReference type="ARBA" id="ARBA00009477"/>
    </source>
</evidence>
<proteinExistence type="inferred from homology"/>
<dbReference type="InterPro" id="IPR050465">
    <property type="entry name" value="UPF0194_transport"/>
</dbReference>
<dbReference type="NCBIfam" id="TIGR01730">
    <property type="entry name" value="RND_mfp"/>
    <property type="match status" value="1"/>
</dbReference>
<sequence length="586" mass="61513">MNKVGFWTKKKIIWIIIIIIVGAGIWYFTTKGQDPAAGIQTALISRQNLQQTILTTGQVVSAINLDLSFQASGVVDKVNVQAGDKVKAGDVLATLSQGSVLASLTSAQGSLAQAQANYKRILSGSTPEQINVSEKSVASAQTAYDNAVTNLKTVTESTSATISQAEKTLTDLQSPTAQYDNKRSSIVVSISSQLVAIKASLDKQKQIIDDQNLQSTFGIANIGSVESFKAANNLVAPLLSQANISLNAAQVYKSDQNIAQAVNDAINVLNQNVSALNLCYSALQNSVVSTKLSQTQLDAYKSVISADLTAENSGISSVKSANQSLTDALTAATNAVTNAKLAQAQQIASAQSQVNSAQAAWNQASANLAQLKAKAQTADLEAARAQILSAQGSVDSVLAALNNTIIKAPVDGTITQVDTKVGEQASAMREVLVLQDISSLHAEAYASEANVASLQLGQSVDYTFDSLGPDKHFSGKILTINPASTVISGVVNYLVKASLPSDIPEIKPGMTVNMTVLVAEKNNVLSLSSTAIINQNSQKYVRVVDDTKLKTYHQVPVETGLSADGGSVEILSGLAEGQEVVTFIKK</sequence>
<evidence type="ECO:0000256" key="4">
    <source>
        <dbReference type="SAM" id="Coils"/>
    </source>
</evidence>
<evidence type="ECO:0000313" key="6">
    <source>
        <dbReference type="EMBL" id="PIR95714.1"/>
    </source>
</evidence>
<evidence type="ECO:0000256" key="3">
    <source>
        <dbReference type="ARBA" id="ARBA00023054"/>
    </source>
</evidence>
<comment type="caution">
    <text evidence="6">The sequence shown here is derived from an EMBL/GenBank/DDBJ whole genome shotgun (WGS) entry which is preliminary data.</text>
</comment>
<dbReference type="AlphaFoldDB" id="A0A2H0V9D1"/>
<evidence type="ECO:0000256" key="5">
    <source>
        <dbReference type="SAM" id="Phobius"/>
    </source>
</evidence>
<keyword evidence="3 4" id="KW-0175">Coiled coil</keyword>
<dbReference type="InterPro" id="IPR006143">
    <property type="entry name" value="RND_pump_MFP"/>
</dbReference>
<dbReference type="GO" id="GO:0022857">
    <property type="term" value="F:transmembrane transporter activity"/>
    <property type="evidence" value="ECO:0007669"/>
    <property type="project" value="InterPro"/>
</dbReference>
<organism evidence="6 7">
    <name type="scientific">Candidatus Falkowbacteria bacterium CG10_big_fil_rev_8_21_14_0_10_37_18</name>
    <dbReference type="NCBI Taxonomy" id="1974562"/>
    <lineage>
        <taxon>Bacteria</taxon>
        <taxon>Candidatus Falkowiibacteriota</taxon>
    </lineage>
</organism>
<keyword evidence="5" id="KW-0812">Transmembrane</keyword>
<dbReference type="EMBL" id="PFAL01000012">
    <property type="protein sequence ID" value="PIR95714.1"/>
    <property type="molecule type" value="Genomic_DNA"/>
</dbReference>
<feature type="coiled-coil region" evidence="4">
    <location>
        <begin position="354"/>
        <end position="388"/>
    </location>
</feature>
<name>A0A2H0V9D1_9BACT</name>
<feature type="transmembrane region" description="Helical" evidence="5">
    <location>
        <begin position="12"/>
        <end position="29"/>
    </location>
</feature>
<comment type="similarity">
    <text evidence="2">Belongs to the membrane fusion protein (MFP) (TC 8.A.1) family.</text>
</comment>
<dbReference type="Gene3D" id="2.40.420.20">
    <property type="match status" value="1"/>
</dbReference>